<dbReference type="EMBL" id="KV423919">
    <property type="protein sequence ID" value="KZT61945.1"/>
    <property type="molecule type" value="Genomic_DNA"/>
</dbReference>
<name>A0A165JK72_9BASI</name>
<dbReference type="PANTHER" id="PTHR43798">
    <property type="entry name" value="MONOACYLGLYCEROL LIPASE"/>
    <property type="match status" value="1"/>
</dbReference>
<evidence type="ECO:0000259" key="3">
    <source>
        <dbReference type="Pfam" id="PF00561"/>
    </source>
</evidence>
<feature type="domain" description="AB hydrolase-1" evidence="3">
    <location>
        <begin position="33"/>
        <end position="286"/>
    </location>
</feature>
<proteinExistence type="inferred from homology"/>
<evidence type="ECO:0000256" key="1">
    <source>
        <dbReference type="ARBA" id="ARBA00010088"/>
    </source>
</evidence>
<protein>
    <submittedName>
        <fullName evidence="4">Proline iminopeptidase</fullName>
    </submittedName>
</protein>
<gene>
    <name evidence="4" type="ORF">CALCODRAFT_426943</name>
</gene>
<dbReference type="PRINTS" id="PR00111">
    <property type="entry name" value="ABHYDROLASE"/>
</dbReference>
<evidence type="ECO:0000313" key="5">
    <source>
        <dbReference type="Proteomes" id="UP000076842"/>
    </source>
</evidence>
<evidence type="ECO:0000313" key="4">
    <source>
        <dbReference type="EMBL" id="KZT61945.1"/>
    </source>
</evidence>
<dbReference type="PANTHER" id="PTHR43798:SF33">
    <property type="entry name" value="HYDROLASE, PUTATIVE (AFU_ORTHOLOGUE AFUA_2G14860)-RELATED"/>
    <property type="match status" value="1"/>
</dbReference>
<dbReference type="InterPro" id="IPR005945">
    <property type="entry name" value="Pro_imino_pep"/>
</dbReference>
<keyword evidence="2" id="KW-0378">Hydrolase</keyword>
<dbReference type="GO" id="GO:0008233">
    <property type="term" value="F:peptidase activity"/>
    <property type="evidence" value="ECO:0007669"/>
    <property type="project" value="InterPro"/>
</dbReference>
<accession>A0A165JK72</accession>
<comment type="similarity">
    <text evidence="1">Belongs to the peptidase S33 family.</text>
</comment>
<dbReference type="SUPFAM" id="SSF53474">
    <property type="entry name" value="alpha/beta-Hydrolases"/>
    <property type="match status" value="1"/>
</dbReference>
<dbReference type="GO" id="GO:0006508">
    <property type="term" value="P:proteolysis"/>
    <property type="evidence" value="ECO:0007669"/>
    <property type="project" value="InterPro"/>
</dbReference>
<dbReference type="InParanoid" id="A0A165JK72"/>
<sequence length="303" mass="33917">MANIPPTKSGKIPFREWETAYEIFGDIEKSPYPPLVVLHGGPGATYRYLLPIAGITEKYNVPVIFYDQLGCGESTHLLDMDKEFWSVDLFMDELNNLLNKLGIQDSYSLLGNSWGGMLGSAHAVQQPKGLKKLVLACTLPATHLWSESCKRLRALMPDDGGAKLEKHEADGTTDSPEYEQLSEWFDSHHGCRIRPLPPCVTLTYEYLGKNHVVNDAMFGPKDTDPTGNLFGWTIIDELHKINVPTMVCHGAYDPADDIVVKPFLDNIPTVKKYFKFPESSHMPQVEQTDLYVKQVGEFLAGEV</sequence>
<dbReference type="InterPro" id="IPR029058">
    <property type="entry name" value="AB_hydrolase_fold"/>
</dbReference>
<evidence type="ECO:0000256" key="2">
    <source>
        <dbReference type="ARBA" id="ARBA00022801"/>
    </source>
</evidence>
<dbReference type="PRINTS" id="PR00793">
    <property type="entry name" value="PROAMNOPTASE"/>
</dbReference>
<dbReference type="NCBIfam" id="TIGR01250">
    <property type="entry name" value="pro_imino_pep_2"/>
    <property type="match status" value="1"/>
</dbReference>
<reference evidence="4 5" key="1">
    <citation type="journal article" date="2016" name="Mol. Biol. Evol.">
        <title>Comparative Genomics of Early-Diverging Mushroom-Forming Fungi Provides Insights into the Origins of Lignocellulose Decay Capabilities.</title>
        <authorList>
            <person name="Nagy L.G."/>
            <person name="Riley R."/>
            <person name="Tritt A."/>
            <person name="Adam C."/>
            <person name="Daum C."/>
            <person name="Floudas D."/>
            <person name="Sun H."/>
            <person name="Yadav J.S."/>
            <person name="Pangilinan J."/>
            <person name="Larsson K.H."/>
            <person name="Matsuura K."/>
            <person name="Barry K."/>
            <person name="Labutti K."/>
            <person name="Kuo R."/>
            <person name="Ohm R.A."/>
            <person name="Bhattacharya S.S."/>
            <person name="Shirouzu T."/>
            <person name="Yoshinaga Y."/>
            <person name="Martin F.M."/>
            <person name="Grigoriev I.V."/>
            <person name="Hibbett D.S."/>
        </authorList>
    </citation>
    <scope>NUCLEOTIDE SEQUENCE [LARGE SCALE GENOMIC DNA]</scope>
    <source>
        <strain evidence="4 5">HHB12733</strain>
    </source>
</reference>
<dbReference type="InterPro" id="IPR050266">
    <property type="entry name" value="AB_hydrolase_sf"/>
</dbReference>
<dbReference type="STRING" id="1353952.A0A165JK72"/>
<dbReference type="GO" id="GO:0016020">
    <property type="term" value="C:membrane"/>
    <property type="evidence" value="ECO:0007669"/>
    <property type="project" value="TreeGrafter"/>
</dbReference>
<dbReference type="Gene3D" id="3.40.50.1820">
    <property type="entry name" value="alpha/beta hydrolase"/>
    <property type="match status" value="1"/>
</dbReference>
<dbReference type="AlphaFoldDB" id="A0A165JK72"/>
<dbReference type="InterPro" id="IPR000073">
    <property type="entry name" value="AB_hydrolase_1"/>
</dbReference>
<dbReference type="Pfam" id="PF00561">
    <property type="entry name" value="Abhydrolase_1"/>
    <property type="match status" value="1"/>
</dbReference>
<dbReference type="InterPro" id="IPR002410">
    <property type="entry name" value="Peptidase_S33"/>
</dbReference>
<keyword evidence="5" id="KW-1185">Reference proteome</keyword>
<dbReference type="OrthoDB" id="190201at2759"/>
<dbReference type="Proteomes" id="UP000076842">
    <property type="component" value="Unassembled WGS sequence"/>
</dbReference>
<dbReference type="PIRSF" id="PIRSF005539">
    <property type="entry name" value="Pept_S33_TRI_F1"/>
    <property type="match status" value="1"/>
</dbReference>
<organism evidence="4 5">
    <name type="scientific">Calocera cornea HHB12733</name>
    <dbReference type="NCBI Taxonomy" id="1353952"/>
    <lineage>
        <taxon>Eukaryota</taxon>
        <taxon>Fungi</taxon>
        <taxon>Dikarya</taxon>
        <taxon>Basidiomycota</taxon>
        <taxon>Agaricomycotina</taxon>
        <taxon>Dacrymycetes</taxon>
        <taxon>Dacrymycetales</taxon>
        <taxon>Dacrymycetaceae</taxon>
        <taxon>Calocera</taxon>
    </lineage>
</organism>